<feature type="transmembrane region" description="Helical" evidence="2">
    <location>
        <begin position="296"/>
        <end position="320"/>
    </location>
</feature>
<organism evidence="3 4">
    <name type="scientific">Actinomortierella ambigua</name>
    <dbReference type="NCBI Taxonomy" id="1343610"/>
    <lineage>
        <taxon>Eukaryota</taxon>
        <taxon>Fungi</taxon>
        <taxon>Fungi incertae sedis</taxon>
        <taxon>Mucoromycota</taxon>
        <taxon>Mortierellomycotina</taxon>
        <taxon>Mortierellomycetes</taxon>
        <taxon>Mortierellales</taxon>
        <taxon>Mortierellaceae</taxon>
        <taxon>Actinomortierella</taxon>
    </lineage>
</organism>
<evidence type="ECO:0000313" key="4">
    <source>
        <dbReference type="Proteomes" id="UP000807716"/>
    </source>
</evidence>
<feature type="transmembrane region" description="Helical" evidence="2">
    <location>
        <begin position="347"/>
        <end position="367"/>
    </location>
</feature>
<dbReference type="AlphaFoldDB" id="A0A9P6U9U2"/>
<evidence type="ECO:0000256" key="2">
    <source>
        <dbReference type="SAM" id="Phobius"/>
    </source>
</evidence>
<evidence type="ECO:0000256" key="1">
    <source>
        <dbReference type="SAM" id="MobiDB-lite"/>
    </source>
</evidence>
<reference evidence="3" key="1">
    <citation type="journal article" date="2020" name="Fungal Divers.">
        <title>Resolving the Mortierellaceae phylogeny through synthesis of multi-gene phylogenetics and phylogenomics.</title>
        <authorList>
            <person name="Vandepol N."/>
            <person name="Liber J."/>
            <person name="Desiro A."/>
            <person name="Na H."/>
            <person name="Kennedy M."/>
            <person name="Barry K."/>
            <person name="Grigoriev I.V."/>
            <person name="Miller A.N."/>
            <person name="O'Donnell K."/>
            <person name="Stajich J.E."/>
            <person name="Bonito G."/>
        </authorList>
    </citation>
    <scope>NUCLEOTIDE SEQUENCE</scope>
    <source>
        <strain evidence="3">BC1065</strain>
    </source>
</reference>
<dbReference type="EMBL" id="JAAAJB010000117">
    <property type="protein sequence ID" value="KAG0265425.1"/>
    <property type="molecule type" value="Genomic_DNA"/>
</dbReference>
<name>A0A9P6U9U2_9FUNG</name>
<keyword evidence="4" id="KW-1185">Reference proteome</keyword>
<keyword evidence="2" id="KW-1133">Transmembrane helix</keyword>
<dbReference type="OrthoDB" id="3339358at2759"/>
<sequence>MVVPIHISASPSLQSSPAANGHSQQRSASAMSSHHLNPNPSPLYPYASSISPPGSASRPASPAASITSTAITIQTPPQSPTAFQLKAFASSISVPSTPPIPSTSSGAGTPGLTSPSATSYFPSTTVGISSNSSISSGSAPSSPSFPPSPHLSLAELLWQPVTRAVLALTVLMTLISLGGRFPEHCTAPSHVLYSHEFMSLIASPFIVPLTPGLLASARTSLGGALLLASSNILSLALFEESLTNVFNGSTIFRNLFVILLGVVMFLRQVAGFVFSRAVGFHLPMLLFSDVMYECNLGLAPYLFALLLVQCLFSDSLWYGADRLPHWMRRKSTVQIVLCLLNVLPKGLAWWAGIGLCVGALAALAISWQRRAGRWGGKVKSSTFEKHMWETVEYHEVDDDVVFPGDDAGLLRERTAGWSLVKTIFHLLPFFAFTMAVVLGFNYVHQLSPVVPTGVINSSIDPQSPYLLTMVLMTAPRRNGAVYIKETLNSYLRNFPEDPRDDPLYSRIQIYVYTHFANFPGYDDAMAHFKADPKARRYVRWMRGTGDKPNQRLHLVSAIRAIGLQEETTYLGIMEDDFPFCDDGWQMMLQSLYKAQQVDKDHCAVFVGTGGSGMLLKRAVALTASFILEGDVEQVKRGVSPSLVAPPDVALQNCIMGNHDFCTSCRGTLVTSKTLAQRHLGYNSSTSGDGYKREEFQCGWRQHFVSR</sequence>
<gene>
    <name evidence="3" type="ORF">DFQ27_000639</name>
</gene>
<keyword evidence="2" id="KW-0472">Membrane</keyword>
<comment type="caution">
    <text evidence="3">The sequence shown here is derived from an EMBL/GenBank/DDBJ whole genome shotgun (WGS) entry which is preliminary data.</text>
</comment>
<evidence type="ECO:0000313" key="3">
    <source>
        <dbReference type="EMBL" id="KAG0265425.1"/>
    </source>
</evidence>
<feature type="transmembrane region" description="Helical" evidence="2">
    <location>
        <begin position="423"/>
        <end position="443"/>
    </location>
</feature>
<feature type="region of interest" description="Disordered" evidence="1">
    <location>
        <begin position="1"/>
        <end position="63"/>
    </location>
</feature>
<keyword evidence="2" id="KW-0812">Transmembrane</keyword>
<protein>
    <submittedName>
        <fullName evidence="3">Uncharacterized protein</fullName>
    </submittedName>
</protein>
<feature type="compositionally biased region" description="Low complexity" evidence="1">
    <location>
        <begin position="102"/>
        <end position="116"/>
    </location>
</feature>
<feature type="transmembrane region" description="Helical" evidence="2">
    <location>
        <begin position="250"/>
        <end position="275"/>
    </location>
</feature>
<feature type="region of interest" description="Disordered" evidence="1">
    <location>
        <begin position="96"/>
        <end position="116"/>
    </location>
</feature>
<proteinExistence type="predicted"/>
<feature type="compositionally biased region" description="Low complexity" evidence="1">
    <location>
        <begin position="47"/>
        <end position="63"/>
    </location>
</feature>
<feature type="compositionally biased region" description="Low complexity" evidence="1">
    <location>
        <begin position="8"/>
        <end position="19"/>
    </location>
</feature>
<accession>A0A9P6U9U2</accession>
<feature type="compositionally biased region" description="Polar residues" evidence="1">
    <location>
        <begin position="21"/>
        <end position="38"/>
    </location>
</feature>
<dbReference type="Proteomes" id="UP000807716">
    <property type="component" value="Unassembled WGS sequence"/>
</dbReference>